<organism evidence="2 3">
    <name type="scientific">Prorocentrum cordatum</name>
    <dbReference type="NCBI Taxonomy" id="2364126"/>
    <lineage>
        <taxon>Eukaryota</taxon>
        <taxon>Sar</taxon>
        <taxon>Alveolata</taxon>
        <taxon>Dinophyceae</taxon>
        <taxon>Prorocentrales</taxon>
        <taxon>Prorocentraceae</taxon>
        <taxon>Prorocentrum</taxon>
    </lineage>
</organism>
<feature type="region of interest" description="Disordered" evidence="1">
    <location>
        <begin position="265"/>
        <end position="287"/>
    </location>
</feature>
<feature type="region of interest" description="Disordered" evidence="1">
    <location>
        <begin position="502"/>
        <end position="546"/>
    </location>
</feature>
<name>A0ABN9W3Y6_9DINO</name>
<keyword evidence="3" id="KW-1185">Reference proteome</keyword>
<reference evidence="2" key="1">
    <citation type="submission" date="2023-10" db="EMBL/GenBank/DDBJ databases">
        <authorList>
            <person name="Chen Y."/>
            <person name="Shah S."/>
            <person name="Dougan E. K."/>
            <person name="Thang M."/>
            <person name="Chan C."/>
        </authorList>
    </citation>
    <scope>NUCLEOTIDE SEQUENCE [LARGE SCALE GENOMIC DNA]</scope>
</reference>
<evidence type="ECO:0000313" key="2">
    <source>
        <dbReference type="EMBL" id="CAK0880786.1"/>
    </source>
</evidence>
<dbReference type="Proteomes" id="UP001189429">
    <property type="component" value="Unassembled WGS sequence"/>
</dbReference>
<comment type="caution">
    <text evidence="2">The sequence shown here is derived from an EMBL/GenBank/DDBJ whole genome shotgun (WGS) entry which is preliminary data.</text>
</comment>
<gene>
    <name evidence="2" type="ORF">PCOR1329_LOCUS63820</name>
</gene>
<protein>
    <recommendedName>
        <fullName evidence="4">Hexosyltransferase</fullName>
    </recommendedName>
</protein>
<evidence type="ECO:0000256" key="1">
    <source>
        <dbReference type="SAM" id="MobiDB-lite"/>
    </source>
</evidence>
<dbReference type="Gene3D" id="3.50.4.10">
    <property type="entry name" value="Hepatocyte Growth Factor"/>
    <property type="match status" value="1"/>
</dbReference>
<feature type="non-terminal residue" evidence="2">
    <location>
        <position position="663"/>
    </location>
</feature>
<feature type="compositionally biased region" description="Low complexity" evidence="1">
    <location>
        <begin position="516"/>
        <end position="546"/>
    </location>
</feature>
<feature type="compositionally biased region" description="Low complexity" evidence="1">
    <location>
        <begin position="277"/>
        <end position="287"/>
    </location>
</feature>
<proteinExistence type="predicted"/>
<accession>A0ABN9W3Y6</accession>
<dbReference type="EMBL" id="CAUYUJ010018115">
    <property type="protein sequence ID" value="CAK0880786.1"/>
    <property type="molecule type" value="Genomic_DNA"/>
</dbReference>
<evidence type="ECO:0000313" key="3">
    <source>
        <dbReference type="Proteomes" id="UP001189429"/>
    </source>
</evidence>
<evidence type="ECO:0008006" key="4">
    <source>
        <dbReference type="Google" id="ProtNLM"/>
    </source>
</evidence>
<sequence>MLRVLLRQWLPQHIVEHGMVQCVTDAWCQVAPWVVKRVLWRSVQAWQRQRPDLQHVIEGGIMGPPARIASSAPVSKDGVFDQTTGSRDPVAQADGAVCRQVRTAVGTHWSPRLCLERGLLAPAIVDGQWPQSHECERCMAFGSACLLRSKVGTGIACAVGCPWSGGYQHGGRNHSTRLKLVQSDKLVEGVAMRFSSAGSAVGGEDTARRVAKPNKPAPRAVRKGVVAKLDCDFRGGTEQQWPCPSARRSCLRDLPLPVCSASAATRHGPSGVGFETPRGAASAKGKSAPARLAKRLALAVAQRLATGARRRGLERAADAARGGERGTAPSAARAPSLCLGAACAIEPLRFRLGRRTLNGRRGGLWNPTGGRAGEDGRALCGVTQENVEFFREASTTRATFVTGADACREECETGRHCVAWTWGASVGCLLKAGGEPQLGGGPPARGLLQLPAVPRPGVVSGVSCAASEHSTGIRWSIDGVAAGREPGPVVSAGRELRRELIVDPGVTRPTSTSRPANATDANAPAAAANGTSATTATTSTTSTRTTTFPPGSLLCFSLMVPNSYEQDLLLMQHYIGASIFGCEEAAIYSNMVINLAPGLQTRFVDSDLHCNSGGEFQTALNTEIFLAVWKKLLSDQRYALHDWTVKVDPDCVFLPSLLRHMLR</sequence>